<dbReference type="CDD" id="cd19481">
    <property type="entry name" value="RecA-like_protease"/>
    <property type="match status" value="1"/>
</dbReference>
<dbReference type="Gene3D" id="3.40.50.300">
    <property type="entry name" value="P-loop containing nucleotide triphosphate hydrolases"/>
    <property type="match status" value="1"/>
</dbReference>
<reference evidence="5 6" key="1">
    <citation type="submission" date="2019-08" db="EMBL/GenBank/DDBJ databases">
        <title>Archangium and Cystobacter genomes.</title>
        <authorList>
            <person name="Chen I.-C.K."/>
            <person name="Wielgoss S."/>
        </authorList>
    </citation>
    <scope>NUCLEOTIDE SEQUENCE [LARGE SCALE GENOMIC DNA]</scope>
    <source>
        <strain evidence="5 6">Cbm 6</strain>
    </source>
</reference>
<accession>A0ABY9X152</accession>
<evidence type="ECO:0000256" key="3">
    <source>
        <dbReference type="ARBA" id="ARBA00022840"/>
    </source>
</evidence>
<dbReference type="SMART" id="SM00382">
    <property type="entry name" value="AAA"/>
    <property type="match status" value="1"/>
</dbReference>
<dbReference type="InterPro" id="IPR050221">
    <property type="entry name" value="26S_Proteasome_ATPase"/>
</dbReference>
<keyword evidence="2" id="KW-0547">Nucleotide-binding</keyword>
<evidence type="ECO:0000256" key="2">
    <source>
        <dbReference type="ARBA" id="ARBA00022741"/>
    </source>
</evidence>
<proteinExistence type="inferred from homology"/>
<evidence type="ECO:0000256" key="1">
    <source>
        <dbReference type="ARBA" id="ARBA00006914"/>
    </source>
</evidence>
<dbReference type="EMBL" id="CP043494">
    <property type="protein sequence ID" value="WNG49126.1"/>
    <property type="molecule type" value="Genomic_DNA"/>
</dbReference>
<sequence>MRRVWRHSQSRGGLVMAPLNLLESVHPSKQAQERFDGLLGIDMQKQQLRDELLLLLAPERLEKWLERHHPDGLLLAESARRSTPLVILSGEVGCGKTALATSVGTPVAKELGSRVVVLETPSDIRGTGMVGELSARITDAFSQAKAKVRKDYGLLVIDEADDLALSRAELQAHHEDRAGLNVLIKQLDLLQREDHRLGVVMITNRIGALDPAVRRRAALVLEFSRPGATERRGIFEQLLTGCPHTVADINRLVKQSERPVPYSYSDLFQRVARAALLESWRRDEPLKPESLAAVMADVEPSPLLGEGAGSRPRD</sequence>
<comment type="similarity">
    <text evidence="1">Belongs to the AAA ATPase family.</text>
</comment>
<feature type="domain" description="AAA+ ATPase" evidence="4">
    <location>
        <begin position="82"/>
        <end position="227"/>
    </location>
</feature>
<evidence type="ECO:0000313" key="5">
    <source>
        <dbReference type="EMBL" id="WNG49126.1"/>
    </source>
</evidence>
<protein>
    <submittedName>
        <fullName evidence="5">AAA family ATPase</fullName>
    </submittedName>
</protein>
<dbReference type="Proteomes" id="UP001611383">
    <property type="component" value="Chromosome"/>
</dbReference>
<dbReference type="InterPro" id="IPR027417">
    <property type="entry name" value="P-loop_NTPase"/>
</dbReference>
<dbReference type="SUPFAM" id="SSF52540">
    <property type="entry name" value="P-loop containing nucleoside triphosphate hydrolases"/>
    <property type="match status" value="1"/>
</dbReference>
<dbReference type="PANTHER" id="PTHR23073">
    <property type="entry name" value="26S PROTEASOME REGULATORY SUBUNIT"/>
    <property type="match status" value="1"/>
</dbReference>
<gene>
    <name evidence="5" type="ORF">F0U60_37185</name>
</gene>
<keyword evidence="3" id="KW-0067">ATP-binding</keyword>
<organism evidence="5 6">
    <name type="scientific">Archangium minus</name>
    <dbReference type="NCBI Taxonomy" id="83450"/>
    <lineage>
        <taxon>Bacteria</taxon>
        <taxon>Pseudomonadati</taxon>
        <taxon>Myxococcota</taxon>
        <taxon>Myxococcia</taxon>
        <taxon>Myxococcales</taxon>
        <taxon>Cystobacterineae</taxon>
        <taxon>Archangiaceae</taxon>
        <taxon>Archangium</taxon>
    </lineage>
</organism>
<name>A0ABY9X152_9BACT</name>
<dbReference type="InterPro" id="IPR003593">
    <property type="entry name" value="AAA+_ATPase"/>
</dbReference>
<dbReference type="InterPro" id="IPR003959">
    <property type="entry name" value="ATPase_AAA_core"/>
</dbReference>
<keyword evidence="6" id="KW-1185">Reference proteome</keyword>
<evidence type="ECO:0000259" key="4">
    <source>
        <dbReference type="SMART" id="SM00382"/>
    </source>
</evidence>
<evidence type="ECO:0000313" key="6">
    <source>
        <dbReference type="Proteomes" id="UP001611383"/>
    </source>
</evidence>
<dbReference type="Pfam" id="PF00004">
    <property type="entry name" value="AAA"/>
    <property type="match status" value="1"/>
</dbReference>